<evidence type="ECO:0000256" key="2">
    <source>
        <dbReference type="ARBA" id="ARBA00023242"/>
    </source>
</evidence>
<feature type="region of interest" description="Disordered" evidence="3">
    <location>
        <begin position="90"/>
        <end position="115"/>
    </location>
</feature>
<dbReference type="Pfam" id="PF00172">
    <property type="entry name" value="Zn_clus"/>
    <property type="match status" value="1"/>
</dbReference>
<dbReference type="InterPro" id="IPR001138">
    <property type="entry name" value="Zn2Cys6_DnaBD"/>
</dbReference>
<dbReference type="CDD" id="cd00067">
    <property type="entry name" value="GAL4"/>
    <property type="match status" value="1"/>
</dbReference>
<feature type="compositionally biased region" description="Polar residues" evidence="3">
    <location>
        <begin position="16"/>
        <end position="30"/>
    </location>
</feature>
<comment type="caution">
    <text evidence="5">The sequence shown here is derived from an EMBL/GenBank/DDBJ whole genome shotgun (WGS) entry which is preliminary data.</text>
</comment>
<protein>
    <submittedName>
        <fullName evidence="5">C6 zinc finger domain-containing protein</fullName>
    </submittedName>
</protein>
<dbReference type="Gene3D" id="4.10.240.10">
    <property type="entry name" value="Zn(2)-C6 fungal-type DNA-binding domain"/>
    <property type="match status" value="1"/>
</dbReference>
<evidence type="ECO:0000256" key="3">
    <source>
        <dbReference type="SAM" id="MobiDB-lite"/>
    </source>
</evidence>
<dbReference type="STRING" id="1380566.A0A179EZA5"/>
<dbReference type="GO" id="GO:0006351">
    <property type="term" value="P:DNA-templated transcription"/>
    <property type="evidence" value="ECO:0007669"/>
    <property type="project" value="InterPro"/>
</dbReference>
<keyword evidence="6" id="KW-1185">Reference proteome</keyword>
<dbReference type="RefSeq" id="XP_018136658.1">
    <property type="nucleotide sequence ID" value="XM_018289504.1"/>
</dbReference>
<dbReference type="Proteomes" id="UP000078397">
    <property type="component" value="Unassembled WGS sequence"/>
</dbReference>
<dbReference type="PANTHER" id="PTHR47431:SF4">
    <property type="entry name" value="ZN(II)2CYS6 TRANSCRIPTION FACTOR (EUROFUNG)"/>
    <property type="match status" value="1"/>
</dbReference>
<dbReference type="InterPro" id="IPR036864">
    <property type="entry name" value="Zn2-C6_fun-type_DNA-bd_sf"/>
</dbReference>
<feature type="region of interest" description="Disordered" evidence="3">
    <location>
        <begin position="1"/>
        <end position="42"/>
    </location>
</feature>
<dbReference type="KEGG" id="pchm:VFPPC_11264"/>
<dbReference type="EMBL" id="LSBJ02000017">
    <property type="protein sequence ID" value="OAQ58511.1"/>
    <property type="molecule type" value="Genomic_DNA"/>
</dbReference>
<feature type="domain" description="Zn(2)-C6 fungal-type" evidence="4">
    <location>
        <begin position="51"/>
        <end position="81"/>
    </location>
</feature>
<accession>A0A179EZA5</accession>
<evidence type="ECO:0000259" key="4">
    <source>
        <dbReference type="PROSITE" id="PS50048"/>
    </source>
</evidence>
<dbReference type="GO" id="GO:0000981">
    <property type="term" value="F:DNA-binding transcription factor activity, RNA polymerase II-specific"/>
    <property type="evidence" value="ECO:0007669"/>
    <property type="project" value="InterPro"/>
</dbReference>
<reference evidence="5 6" key="1">
    <citation type="journal article" date="2016" name="PLoS Pathog.">
        <title>Biosynthesis of antibiotic leucinostatins in bio-control fungus Purpureocillium lilacinum and their inhibition on phytophthora revealed by genome mining.</title>
        <authorList>
            <person name="Wang G."/>
            <person name="Liu Z."/>
            <person name="Lin R."/>
            <person name="Li E."/>
            <person name="Mao Z."/>
            <person name="Ling J."/>
            <person name="Yang Y."/>
            <person name="Yin W.B."/>
            <person name="Xie B."/>
        </authorList>
    </citation>
    <scope>NUCLEOTIDE SEQUENCE [LARGE SCALE GENOMIC DNA]</scope>
    <source>
        <strain evidence="5">170</strain>
    </source>
</reference>
<dbReference type="SMART" id="SM00066">
    <property type="entry name" value="GAL4"/>
    <property type="match status" value="1"/>
</dbReference>
<gene>
    <name evidence="5" type="ORF">VFPPC_11264</name>
</gene>
<dbReference type="GO" id="GO:0008270">
    <property type="term" value="F:zinc ion binding"/>
    <property type="evidence" value="ECO:0007669"/>
    <property type="project" value="InterPro"/>
</dbReference>
<dbReference type="OrthoDB" id="10067394at2759"/>
<dbReference type="PANTHER" id="PTHR47431">
    <property type="entry name" value="ZN(II)2CYS6 TRANSCRIPTION FACTOR (EUROFUNG)-RELATED"/>
    <property type="match status" value="1"/>
</dbReference>
<dbReference type="PROSITE" id="PS00463">
    <property type="entry name" value="ZN2_CY6_FUNGAL_1"/>
    <property type="match status" value="1"/>
</dbReference>
<keyword evidence="2" id="KW-0539">Nucleus</keyword>
<dbReference type="InterPro" id="IPR007219">
    <property type="entry name" value="XnlR_reg_dom"/>
</dbReference>
<evidence type="ECO:0000313" key="6">
    <source>
        <dbReference type="Proteomes" id="UP000078397"/>
    </source>
</evidence>
<dbReference type="AlphaFoldDB" id="A0A179EZA5"/>
<evidence type="ECO:0000256" key="1">
    <source>
        <dbReference type="ARBA" id="ARBA00022723"/>
    </source>
</evidence>
<sequence>MVSGLTTTGKNRRSSRQQITLADQSPSSPVQLPEEPTSTRKRKIPHRISVACTTCRNQHLRCDGAAPVCTRCREGNKRCVYKDIRRQSRRLRDQHDSTLGSDSGRSRNVDLSDNSWAMSESPGQELYSLNNSSNLVHDPFLIPQPVNPRQSKPLESFYTSFFKGHPFVLPRTRLISQFEKDPASVTDLIKVIAFIGSLYMFDPSSQGYRAAVESAIAKGLPQDGFSVQCLLLFAGALEWSGEQDYAQSMLDKAKSMALNIGIQFRSYAQEHGQGCLVLEESWRRTWWELYIIDAIFAGTRHLPTFELWHVDYDAGLPCEEMVYIHGNVPPPRTLEEYDNRAFEDSDSSFSSFTYLIDAARMLGTTLPTVDKEGDEMASQVKNAEANITSWHLYLPESKKEPVQPDGSLDEVMFRAHMLLYTVTTHLHRPRSRLHYSTMEILCSKYAPPESVNLSELFNERHTMQAIKAAKAFVELFTLSTSPTTHSPFIMCMGSMAAATHMSACEHYLKGAEYAHAKDRVRVFLGALRAFEAVFESRGRNGDLILSNGGEDLGDGFGSNIAGLDLALLRSCFESM</sequence>
<dbReference type="GeneID" id="28853498"/>
<proteinExistence type="predicted"/>
<dbReference type="PROSITE" id="PS50048">
    <property type="entry name" value="ZN2_CY6_FUNGAL_2"/>
    <property type="match status" value="1"/>
</dbReference>
<dbReference type="GO" id="GO:0003677">
    <property type="term" value="F:DNA binding"/>
    <property type="evidence" value="ECO:0007669"/>
    <property type="project" value="InterPro"/>
</dbReference>
<dbReference type="SUPFAM" id="SSF57701">
    <property type="entry name" value="Zn2/Cys6 DNA-binding domain"/>
    <property type="match status" value="1"/>
</dbReference>
<organism evidence="5 6">
    <name type="scientific">Pochonia chlamydosporia 170</name>
    <dbReference type="NCBI Taxonomy" id="1380566"/>
    <lineage>
        <taxon>Eukaryota</taxon>
        <taxon>Fungi</taxon>
        <taxon>Dikarya</taxon>
        <taxon>Ascomycota</taxon>
        <taxon>Pezizomycotina</taxon>
        <taxon>Sordariomycetes</taxon>
        <taxon>Hypocreomycetidae</taxon>
        <taxon>Hypocreales</taxon>
        <taxon>Clavicipitaceae</taxon>
        <taxon>Pochonia</taxon>
    </lineage>
</organism>
<keyword evidence="1" id="KW-0479">Metal-binding</keyword>
<dbReference type="Pfam" id="PF04082">
    <property type="entry name" value="Fungal_trans"/>
    <property type="match status" value="1"/>
</dbReference>
<evidence type="ECO:0000313" key="5">
    <source>
        <dbReference type="EMBL" id="OAQ58511.1"/>
    </source>
</evidence>
<name>A0A179EZA5_METCM</name>
<dbReference type="CDD" id="cd12148">
    <property type="entry name" value="fungal_TF_MHR"/>
    <property type="match status" value="1"/>
</dbReference>